<dbReference type="RefSeq" id="WP_128519185.1">
    <property type="nucleotide sequence ID" value="NZ_RJQC01000001.1"/>
</dbReference>
<accession>A0A3N0I1Y7</accession>
<dbReference type="AlphaFoldDB" id="A0A3N0I1Y7"/>
<organism evidence="1 2">
    <name type="scientific">Absicoccus porci</name>
    <dbReference type="NCBI Taxonomy" id="2486576"/>
    <lineage>
        <taxon>Bacteria</taxon>
        <taxon>Bacillati</taxon>
        <taxon>Bacillota</taxon>
        <taxon>Erysipelotrichia</taxon>
        <taxon>Erysipelotrichales</taxon>
        <taxon>Erysipelotrichaceae</taxon>
        <taxon>Absicoccus</taxon>
    </lineage>
</organism>
<sequence length="413" mass="47448">MNTINNQQTVDQQDLHDYYQSQIDALNQTIVQQNQYNEEYAKEQEKQFATVIQNPSDNYKDEWSMDEFKDLIGGDFNKVTVISKSPEQTIQLSKHLQGGYSGYIQKGDYWIYQNVFLDSKAGNPISLRFDVVKIQQKSTAGVKETGEYLDALPEIDRIKYSTIFNEEVALLYQDCLLTMKVTFLDANNNPVVLEKPLVIFTDVDDHQGVKIWDMDVKNLKGKMLVERNGIIGNFGTYHNTVPEDRDYWAKYALPTTDHFIYTFYSFASMTTGVYQGVGSETISYRRPDKQYVHWNGSTIQLTDLFVRVSKEDKLEPVKVETTFNQPTAMVTDTDVETPQKQTTSSSVQTGVNEILFGSWSAMILSGLGFLKLEKRIKRKGVVTVRKQPLFYVVIFGKRQSRGTSMHNQWLLVH</sequence>
<dbReference type="EMBL" id="RJQC01000001">
    <property type="protein sequence ID" value="RNM31004.1"/>
    <property type="molecule type" value="Genomic_DNA"/>
</dbReference>
<keyword evidence="2" id="KW-1185">Reference proteome</keyword>
<name>A0A3N0I1Y7_9FIRM</name>
<evidence type="ECO:0000313" key="2">
    <source>
        <dbReference type="Proteomes" id="UP000276568"/>
    </source>
</evidence>
<dbReference type="Proteomes" id="UP000276568">
    <property type="component" value="Unassembled WGS sequence"/>
</dbReference>
<reference evidence="1 2" key="1">
    <citation type="submission" date="2018-11" db="EMBL/GenBank/DDBJ databases">
        <title>Clostridium sp. nov., a member of the family Erysipelotrichaceae isolated from pig faeces.</title>
        <authorList>
            <person name="Chang Y.-H."/>
        </authorList>
    </citation>
    <scope>NUCLEOTIDE SEQUENCE [LARGE SCALE GENOMIC DNA]</scope>
    <source>
        <strain evidence="1 2">YH-panp20</strain>
    </source>
</reference>
<proteinExistence type="predicted"/>
<evidence type="ECO:0000313" key="1">
    <source>
        <dbReference type="EMBL" id="RNM31004.1"/>
    </source>
</evidence>
<comment type="caution">
    <text evidence="1">The sequence shown here is derived from an EMBL/GenBank/DDBJ whole genome shotgun (WGS) entry which is preliminary data.</text>
</comment>
<gene>
    <name evidence="1" type="ORF">EDX97_00040</name>
</gene>
<protein>
    <submittedName>
        <fullName evidence="1">Uncharacterized protein</fullName>
    </submittedName>
</protein>